<feature type="compositionally biased region" description="Basic and acidic residues" evidence="5">
    <location>
        <begin position="142"/>
        <end position="154"/>
    </location>
</feature>
<feature type="compositionally biased region" description="Polar residues" evidence="5">
    <location>
        <begin position="646"/>
        <end position="657"/>
    </location>
</feature>
<evidence type="ECO:0000313" key="8">
    <source>
        <dbReference type="EMBL" id="KAK2560225.1"/>
    </source>
</evidence>
<feature type="region of interest" description="Disordered" evidence="5">
    <location>
        <begin position="73"/>
        <end position="187"/>
    </location>
</feature>
<feature type="compositionally biased region" description="Basic residues" evidence="5">
    <location>
        <begin position="131"/>
        <end position="141"/>
    </location>
</feature>
<dbReference type="EMBL" id="JARQWQ010000037">
    <property type="protein sequence ID" value="KAK2560225.1"/>
    <property type="molecule type" value="Genomic_DNA"/>
</dbReference>
<dbReference type="InterPro" id="IPR013083">
    <property type="entry name" value="Znf_RING/FYVE/PHD"/>
</dbReference>
<feature type="domain" description="C3H1-type" evidence="7">
    <location>
        <begin position="752"/>
        <end position="779"/>
    </location>
</feature>
<protein>
    <submittedName>
        <fullName evidence="8">Uncharacterized protein</fullName>
    </submittedName>
</protein>
<organism evidence="8 9">
    <name type="scientific">Acropora cervicornis</name>
    <name type="common">Staghorn coral</name>
    <dbReference type="NCBI Taxonomy" id="6130"/>
    <lineage>
        <taxon>Eukaryota</taxon>
        <taxon>Metazoa</taxon>
        <taxon>Cnidaria</taxon>
        <taxon>Anthozoa</taxon>
        <taxon>Hexacorallia</taxon>
        <taxon>Scleractinia</taxon>
        <taxon>Astrocoeniina</taxon>
        <taxon>Acroporidae</taxon>
        <taxon>Acropora</taxon>
    </lineage>
</organism>
<dbReference type="InterPro" id="IPR017907">
    <property type="entry name" value="Znf_RING_CS"/>
</dbReference>
<dbReference type="SMART" id="SM00184">
    <property type="entry name" value="RING"/>
    <property type="match status" value="1"/>
</dbReference>
<feature type="region of interest" description="Disordered" evidence="5">
    <location>
        <begin position="776"/>
        <end position="803"/>
    </location>
</feature>
<dbReference type="Pfam" id="PF13920">
    <property type="entry name" value="zf-C3HC4_3"/>
    <property type="match status" value="1"/>
</dbReference>
<keyword evidence="9" id="KW-1185">Reference proteome</keyword>
<feature type="compositionally biased region" description="Polar residues" evidence="5">
    <location>
        <begin position="376"/>
        <end position="391"/>
    </location>
</feature>
<evidence type="ECO:0000313" key="9">
    <source>
        <dbReference type="Proteomes" id="UP001249851"/>
    </source>
</evidence>
<dbReference type="InterPro" id="IPR000571">
    <property type="entry name" value="Znf_CCCH"/>
</dbReference>
<feature type="compositionally biased region" description="Basic and acidic residues" evidence="5">
    <location>
        <begin position="163"/>
        <end position="179"/>
    </location>
</feature>
<keyword evidence="3 4" id="KW-0862">Zinc</keyword>
<proteinExistence type="predicted"/>
<feature type="compositionally biased region" description="Basic and acidic residues" evidence="5">
    <location>
        <begin position="546"/>
        <end position="556"/>
    </location>
</feature>
<feature type="compositionally biased region" description="Basic and acidic residues" evidence="5">
    <location>
        <begin position="794"/>
        <end position="803"/>
    </location>
</feature>
<accession>A0AAD9V4A8</accession>
<feature type="compositionally biased region" description="Polar residues" evidence="5">
    <location>
        <begin position="470"/>
        <end position="480"/>
    </location>
</feature>
<feature type="compositionally biased region" description="Basic and acidic residues" evidence="5">
    <location>
        <begin position="572"/>
        <end position="582"/>
    </location>
</feature>
<dbReference type="PROSITE" id="PS00518">
    <property type="entry name" value="ZF_RING_1"/>
    <property type="match status" value="1"/>
</dbReference>
<dbReference type="AlphaFoldDB" id="A0AAD9V4A8"/>
<feature type="compositionally biased region" description="Basic and acidic residues" evidence="5">
    <location>
        <begin position="617"/>
        <end position="632"/>
    </location>
</feature>
<feature type="region of interest" description="Disordered" evidence="5">
    <location>
        <begin position="208"/>
        <end position="258"/>
    </location>
</feature>
<dbReference type="GO" id="GO:0008270">
    <property type="term" value="F:zinc ion binding"/>
    <property type="evidence" value="ECO:0007669"/>
    <property type="project" value="UniProtKB-KW"/>
</dbReference>
<evidence type="ECO:0000259" key="7">
    <source>
        <dbReference type="PROSITE" id="PS50103"/>
    </source>
</evidence>
<dbReference type="PROSITE" id="PS50089">
    <property type="entry name" value="ZF_RING_2"/>
    <property type="match status" value="1"/>
</dbReference>
<feature type="compositionally biased region" description="Basic and acidic residues" evidence="5">
    <location>
        <begin position="95"/>
        <end position="118"/>
    </location>
</feature>
<evidence type="ECO:0000259" key="6">
    <source>
        <dbReference type="PROSITE" id="PS50089"/>
    </source>
</evidence>
<feature type="compositionally biased region" description="Polar residues" evidence="5">
    <location>
        <begin position="451"/>
        <end position="460"/>
    </location>
</feature>
<feature type="compositionally biased region" description="Basic and acidic residues" evidence="5">
    <location>
        <begin position="409"/>
        <end position="435"/>
    </location>
</feature>
<dbReference type="InterPro" id="IPR001841">
    <property type="entry name" value="Znf_RING"/>
</dbReference>
<feature type="zinc finger region" description="C3H1-type" evidence="4">
    <location>
        <begin position="752"/>
        <end position="779"/>
    </location>
</feature>
<feature type="compositionally biased region" description="Basic and acidic residues" evidence="5">
    <location>
        <begin position="355"/>
        <end position="373"/>
    </location>
</feature>
<evidence type="ECO:0000256" key="2">
    <source>
        <dbReference type="ARBA" id="ARBA00022771"/>
    </source>
</evidence>
<name>A0AAD9V4A8_ACRCE</name>
<gene>
    <name evidence="8" type="ORF">P5673_017207</name>
</gene>
<dbReference type="InterPro" id="IPR036855">
    <property type="entry name" value="Znf_CCCH_sf"/>
</dbReference>
<feature type="compositionally biased region" description="Polar residues" evidence="5">
    <location>
        <begin position="311"/>
        <end position="322"/>
    </location>
</feature>
<evidence type="ECO:0000256" key="3">
    <source>
        <dbReference type="ARBA" id="ARBA00022833"/>
    </source>
</evidence>
<evidence type="ECO:0000256" key="5">
    <source>
        <dbReference type="SAM" id="MobiDB-lite"/>
    </source>
</evidence>
<keyword evidence="1 4" id="KW-0479">Metal-binding</keyword>
<dbReference type="PROSITE" id="PS50103">
    <property type="entry name" value="ZF_C3H1"/>
    <property type="match status" value="1"/>
</dbReference>
<sequence>MNFLFEGFFQSGLGLWTFQNLFDPFCAVKLLLTILVLALLMYSCRKFVVCSFSDTGKNFTEIEMEIGQDNSSEALKKNAENKRRRKKKKDVTPNLKEEEGKARNTMEEDNHVTCRDPEGIASKQKCGGQNKNKKSKAMLRKARADEALDPKTGNKEVSQPMDHTQERQVSRDVSLESKPNRLGSEAHSSKKIFVNAVISLLDQGNVVQNKKRRDGRERSPRRLDKARDVQATERPLKNESDVEGKETHREIQFPCRSKTEESLFSRKFEETVGQGGDLTKNCPQGDRTVSLHGEDQSSPNTENSRPDNEVESNTVENATSQRHSSKRELEKISITENTPQASTKDRCSRRRRSFDRKLDNKDGDSGKCGRHGDAAVSQTRQRSHVSEQSDAGENDNRENGKQQSASGNVDDHCQKGNKTKESARRPELKRPDVVRNHQGCNDNKTAKCSDFNRNSKNGSSKSERDLALGNQRNQLKSSDGASRKDIREIDRSGNPRSESERKKDSSIQRKSYEGTLEKERGEKDWASQRKAGSPNHIAKNIVKGNVDLEHLKQCRDKKGKQSSANDSSSRNGVREDHLGHPRENRRRRIASDSRLNNDPSEGEFPKNRRPCWANRRTHSESDIREESAEGKLKPSLVHISRVKPKSANNSQADQQVAPTAIDGQPEQQFWIDPEVRERIANPKDPVRMPDKPFLHRSYQNGVRYDENINPNKSFVGGMFGREWRLEREREDLKRDLEEDAEEERRRKTLIHPKDNICPTFMIWGVCHRGDNCHLRHPPGRYLKRPPRNATSPEHAPEEPKKEPNSFAAILEKRSNPEPKEFVNDDLPKNERTIVETNCKSYCNALVQKDSTSCKAVTKKSFEEEFPCLGVSVKVHSKPKQIVQGPWAIKEDARKVENENDRVIAESLQADEYAISEQFYGDYYGETNEDEIYPDFQEQEFNLQERDINEDNLWHQETKARGLEDVPYFSEVFVDQSIEDDGAPFPPPVISGICDICMDRPKDATLVCGHRFCYQCALQMRLDERVCAICRRCIVSVIKTYN</sequence>
<reference evidence="8" key="1">
    <citation type="journal article" date="2023" name="G3 (Bethesda)">
        <title>Whole genome assembly and annotation of the endangered Caribbean coral Acropora cervicornis.</title>
        <authorList>
            <person name="Selwyn J.D."/>
            <person name="Vollmer S.V."/>
        </authorList>
    </citation>
    <scope>NUCLEOTIDE SEQUENCE</scope>
    <source>
        <strain evidence="8">K2</strain>
    </source>
</reference>
<keyword evidence="2 4" id="KW-0863">Zinc-finger</keyword>
<comment type="caution">
    <text evidence="8">The sequence shown here is derived from an EMBL/GenBank/DDBJ whole genome shotgun (WGS) entry which is preliminary data.</text>
</comment>
<feature type="region of interest" description="Disordered" evidence="5">
    <location>
        <begin position="271"/>
        <end position="666"/>
    </location>
</feature>
<dbReference type="SUPFAM" id="SSF90229">
    <property type="entry name" value="CCCH zinc finger"/>
    <property type="match status" value="1"/>
</dbReference>
<feature type="compositionally biased region" description="Basic and acidic residues" evidence="5">
    <location>
        <begin position="214"/>
        <end position="258"/>
    </location>
</feature>
<reference evidence="8" key="2">
    <citation type="journal article" date="2023" name="Science">
        <title>Genomic signatures of disease resistance in endangered staghorn corals.</title>
        <authorList>
            <person name="Vollmer S.V."/>
            <person name="Selwyn J.D."/>
            <person name="Despard B.A."/>
            <person name="Roesel C.L."/>
        </authorList>
    </citation>
    <scope>NUCLEOTIDE SEQUENCE</scope>
    <source>
        <strain evidence="8">K2</strain>
    </source>
</reference>
<feature type="domain" description="RING-type" evidence="6">
    <location>
        <begin position="993"/>
        <end position="1030"/>
    </location>
</feature>
<dbReference type="SUPFAM" id="SSF57850">
    <property type="entry name" value="RING/U-box"/>
    <property type="match status" value="1"/>
</dbReference>
<feature type="compositionally biased region" description="Polar residues" evidence="5">
    <location>
        <begin position="561"/>
        <end position="571"/>
    </location>
</feature>
<feature type="compositionally biased region" description="Basic residues" evidence="5">
    <location>
        <begin position="776"/>
        <end position="786"/>
    </location>
</feature>
<evidence type="ECO:0000256" key="1">
    <source>
        <dbReference type="ARBA" id="ARBA00022723"/>
    </source>
</evidence>
<dbReference type="Proteomes" id="UP001249851">
    <property type="component" value="Unassembled WGS sequence"/>
</dbReference>
<feature type="compositionally biased region" description="Basic and acidic residues" evidence="5">
    <location>
        <begin position="481"/>
        <end position="527"/>
    </location>
</feature>
<evidence type="ECO:0000256" key="4">
    <source>
        <dbReference type="PROSITE-ProRule" id="PRU00723"/>
    </source>
</evidence>
<dbReference type="Gene3D" id="3.30.40.10">
    <property type="entry name" value="Zinc/RING finger domain, C3HC4 (zinc finger)"/>
    <property type="match status" value="1"/>
</dbReference>